<proteinExistence type="predicted"/>
<comment type="caution">
    <text evidence="1">The sequence shown here is derived from an EMBL/GenBank/DDBJ whole genome shotgun (WGS) entry which is preliminary data.</text>
</comment>
<dbReference type="AlphaFoldDB" id="A0AAD6RWF0"/>
<dbReference type="Proteomes" id="UP001218188">
    <property type="component" value="Unassembled WGS sequence"/>
</dbReference>
<sequence length="178" mass="20635">MSHQTTSDVALIKGAVSKSDARLAFLDKEIPRLVELIMSKCGSHSTYRLAFQILDPESSILRDQMVKWEEERVALLDYRAQNKAVISPHRRIPPEVLGEIFLLTLPVRVQDAVFSTIGDSPWVLTHICRYWREVAVSAPFLWSRVATDYYKKPRFSIHMIETQIQRANMLRVYFWDLG</sequence>
<evidence type="ECO:0000313" key="2">
    <source>
        <dbReference type="Proteomes" id="UP001218188"/>
    </source>
</evidence>
<evidence type="ECO:0008006" key="3">
    <source>
        <dbReference type="Google" id="ProtNLM"/>
    </source>
</evidence>
<keyword evidence="2" id="KW-1185">Reference proteome</keyword>
<accession>A0AAD6RWF0</accession>
<reference evidence="1" key="1">
    <citation type="submission" date="2023-03" db="EMBL/GenBank/DDBJ databases">
        <title>Massive genome expansion in bonnet fungi (Mycena s.s.) driven by repeated elements and novel gene families across ecological guilds.</title>
        <authorList>
            <consortium name="Lawrence Berkeley National Laboratory"/>
            <person name="Harder C.B."/>
            <person name="Miyauchi S."/>
            <person name="Viragh M."/>
            <person name="Kuo A."/>
            <person name="Thoen E."/>
            <person name="Andreopoulos B."/>
            <person name="Lu D."/>
            <person name="Skrede I."/>
            <person name="Drula E."/>
            <person name="Henrissat B."/>
            <person name="Morin E."/>
            <person name="Kohler A."/>
            <person name="Barry K."/>
            <person name="LaButti K."/>
            <person name="Morin E."/>
            <person name="Salamov A."/>
            <person name="Lipzen A."/>
            <person name="Mereny Z."/>
            <person name="Hegedus B."/>
            <person name="Baldrian P."/>
            <person name="Stursova M."/>
            <person name="Weitz H."/>
            <person name="Taylor A."/>
            <person name="Grigoriev I.V."/>
            <person name="Nagy L.G."/>
            <person name="Martin F."/>
            <person name="Kauserud H."/>
        </authorList>
    </citation>
    <scope>NUCLEOTIDE SEQUENCE</scope>
    <source>
        <strain evidence="1">CBHHK200</strain>
    </source>
</reference>
<organism evidence="1 2">
    <name type="scientific">Mycena alexandri</name>
    <dbReference type="NCBI Taxonomy" id="1745969"/>
    <lineage>
        <taxon>Eukaryota</taxon>
        <taxon>Fungi</taxon>
        <taxon>Dikarya</taxon>
        <taxon>Basidiomycota</taxon>
        <taxon>Agaricomycotina</taxon>
        <taxon>Agaricomycetes</taxon>
        <taxon>Agaricomycetidae</taxon>
        <taxon>Agaricales</taxon>
        <taxon>Marasmiineae</taxon>
        <taxon>Mycenaceae</taxon>
        <taxon>Mycena</taxon>
    </lineage>
</organism>
<name>A0AAD6RWF0_9AGAR</name>
<protein>
    <recommendedName>
        <fullName evidence="3">F-box domain-containing protein</fullName>
    </recommendedName>
</protein>
<dbReference type="EMBL" id="JARJCM010000508">
    <property type="protein sequence ID" value="KAJ7016439.1"/>
    <property type="molecule type" value="Genomic_DNA"/>
</dbReference>
<evidence type="ECO:0000313" key="1">
    <source>
        <dbReference type="EMBL" id="KAJ7016439.1"/>
    </source>
</evidence>
<gene>
    <name evidence="1" type="ORF">C8F04DRAFT_1407087</name>
</gene>